<dbReference type="InterPro" id="IPR045782">
    <property type="entry name" value="TrbL_3"/>
</dbReference>
<keyword evidence="1" id="KW-0812">Transmembrane</keyword>
<reference evidence="2" key="2">
    <citation type="submission" date="2020-09" db="EMBL/GenBank/DDBJ databases">
        <authorList>
            <person name="Sun Q."/>
            <person name="Zhou Y."/>
        </authorList>
    </citation>
    <scope>NUCLEOTIDE SEQUENCE</scope>
    <source>
        <strain evidence="2">CGMCC 4.7299</strain>
    </source>
</reference>
<organism evidence="2 3">
    <name type="scientific">Mangrovihabitans endophyticus</name>
    <dbReference type="NCBI Taxonomy" id="1751298"/>
    <lineage>
        <taxon>Bacteria</taxon>
        <taxon>Bacillati</taxon>
        <taxon>Actinomycetota</taxon>
        <taxon>Actinomycetes</taxon>
        <taxon>Micromonosporales</taxon>
        <taxon>Micromonosporaceae</taxon>
        <taxon>Mangrovihabitans</taxon>
    </lineage>
</organism>
<gene>
    <name evidence="2" type="ORF">GCM10012284_63520</name>
</gene>
<feature type="transmembrane region" description="Helical" evidence="1">
    <location>
        <begin position="85"/>
        <end position="107"/>
    </location>
</feature>
<name>A0A8J3C8M3_9ACTN</name>
<feature type="transmembrane region" description="Helical" evidence="1">
    <location>
        <begin position="146"/>
        <end position="164"/>
    </location>
</feature>
<feature type="transmembrane region" description="Helical" evidence="1">
    <location>
        <begin position="170"/>
        <end position="190"/>
    </location>
</feature>
<dbReference type="EMBL" id="BMMX01000075">
    <property type="protein sequence ID" value="GGL20190.1"/>
    <property type="molecule type" value="Genomic_DNA"/>
</dbReference>
<proteinExistence type="predicted"/>
<keyword evidence="1" id="KW-0472">Membrane</keyword>
<dbReference type="Proteomes" id="UP000656042">
    <property type="component" value="Unassembled WGS sequence"/>
</dbReference>
<dbReference type="RefSeq" id="WP_189083039.1">
    <property type="nucleotide sequence ID" value="NZ_BMMX01000075.1"/>
</dbReference>
<dbReference type="Pfam" id="PF19590">
    <property type="entry name" value="TrbL_3"/>
    <property type="match status" value="1"/>
</dbReference>
<dbReference type="AlphaFoldDB" id="A0A8J3C8M3"/>
<feature type="transmembrane region" description="Helical" evidence="1">
    <location>
        <begin position="53"/>
        <end position="73"/>
    </location>
</feature>
<comment type="caution">
    <text evidence="2">The sequence shown here is derived from an EMBL/GenBank/DDBJ whole genome shotgun (WGS) entry which is preliminary data.</text>
</comment>
<reference evidence="2" key="1">
    <citation type="journal article" date="2014" name="Int. J. Syst. Evol. Microbiol.">
        <title>Complete genome sequence of Corynebacterium casei LMG S-19264T (=DSM 44701T), isolated from a smear-ripened cheese.</title>
        <authorList>
            <consortium name="US DOE Joint Genome Institute (JGI-PGF)"/>
            <person name="Walter F."/>
            <person name="Albersmeier A."/>
            <person name="Kalinowski J."/>
            <person name="Ruckert C."/>
        </authorList>
    </citation>
    <scope>NUCLEOTIDE SEQUENCE</scope>
    <source>
        <strain evidence="2">CGMCC 4.7299</strain>
    </source>
</reference>
<evidence type="ECO:0000313" key="2">
    <source>
        <dbReference type="EMBL" id="GGL20190.1"/>
    </source>
</evidence>
<keyword evidence="3" id="KW-1185">Reference proteome</keyword>
<feature type="transmembrane region" description="Helical" evidence="1">
    <location>
        <begin position="240"/>
        <end position="258"/>
    </location>
</feature>
<sequence length="318" mass="33658">MVDWLMDGLLGWLAGQILEVFGDLLGLVTPQIFLSPDVTGLPQVTALAGRSTLVVDACFVLAIIAVGIAAMAGDSIELRYGLKQLTPRLVVGLVLSVFAVPLTGVLIRVANALTVAMTGRSAPTTHAVGYVRDRLASALTDNTDSFLMVVIGLLIVVLMVMLGVGWLTRIAVLLVLAGIAPAALACYATPWTKGAADLWVRTVLGCLATPALQAVAFSAGIGLLLDPGANLPAGGSGSETVNLLLVIVVLWTTVRIPALMRRYVLSRGGPTLLAVVWRTVAVQGMTRAVRRTPPPRVDASTHTHHHYRRLRNVYLNPE</sequence>
<feature type="transmembrane region" description="Helical" evidence="1">
    <location>
        <begin position="202"/>
        <end position="225"/>
    </location>
</feature>
<accession>A0A8J3C8M3</accession>
<protein>
    <submittedName>
        <fullName evidence="2">Uncharacterized protein</fullName>
    </submittedName>
</protein>
<evidence type="ECO:0000313" key="3">
    <source>
        <dbReference type="Proteomes" id="UP000656042"/>
    </source>
</evidence>
<evidence type="ECO:0000256" key="1">
    <source>
        <dbReference type="SAM" id="Phobius"/>
    </source>
</evidence>
<keyword evidence="1" id="KW-1133">Transmembrane helix</keyword>